<proteinExistence type="predicted"/>
<accession>U9SIM6</accession>
<organism evidence="1">
    <name type="scientific">Rhizophagus irregularis (strain DAOM 181602 / DAOM 197198 / MUCL 43194)</name>
    <name type="common">Arbuscular mycorrhizal fungus</name>
    <name type="synonym">Glomus intraradices</name>
    <dbReference type="NCBI Taxonomy" id="747089"/>
    <lineage>
        <taxon>Eukaryota</taxon>
        <taxon>Fungi</taxon>
        <taxon>Fungi incertae sedis</taxon>
        <taxon>Mucoromycota</taxon>
        <taxon>Glomeromycotina</taxon>
        <taxon>Glomeromycetes</taxon>
        <taxon>Glomerales</taxon>
        <taxon>Glomeraceae</taxon>
        <taxon>Rhizophagus</taxon>
    </lineage>
</organism>
<sequence length="179" mass="21184">MSQYDEEKDNFETKISIDNGVREIAFIKSDAKKNVFKEIKDINKFIKSVNNRQYSTNLRIKILENTDCRPFKIGKKKDMELNNDNNSDRIKKTIVHFKLKTDLTIDKFYSEVSEKEPWVLGDYDRHSYCLHQNKNGSEIDTLQLIVGRSTVQIWHQVRDDINRFLFESLLVRKSFKKSG</sequence>
<reference evidence="1" key="1">
    <citation type="submission" date="2013-07" db="EMBL/GenBank/DDBJ databases">
        <title>The genome of an arbuscular mycorrhizal fungus provides insights into the evolution of the oldest plant symbiosis.</title>
        <authorList>
            <consortium name="DOE Joint Genome Institute"/>
            <person name="Tisserant E."/>
            <person name="Malbreil M."/>
            <person name="Kuo A."/>
            <person name="Kohler A."/>
            <person name="Symeonidi A."/>
            <person name="Balestrini R."/>
            <person name="Charron P."/>
            <person name="Duensing N."/>
            <person name="Frei-dit-Frey N."/>
            <person name="Gianinazzi-Pearson V."/>
            <person name="Gilbert B."/>
            <person name="Handa Y."/>
            <person name="Hijri M."/>
            <person name="Kaul R."/>
            <person name="Kawaguchi M."/>
            <person name="Krajinski F."/>
            <person name="Lammers P."/>
            <person name="Lapierre D."/>
            <person name="Masclaux F.G."/>
            <person name="Murat C."/>
            <person name="Morin E."/>
            <person name="Ndikumana S."/>
            <person name="Pagni M."/>
            <person name="Petitpierre D."/>
            <person name="Requena N."/>
            <person name="Rosikiewicz P."/>
            <person name="Riley R."/>
            <person name="Saito K."/>
            <person name="San Clemente H."/>
            <person name="Shapiro H."/>
            <person name="van Tuinen D."/>
            <person name="Becard G."/>
            <person name="Bonfante P."/>
            <person name="Paszkowski U."/>
            <person name="Shachar-Hill Y."/>
            <person name="Young J.P."/>
            <person name="Sanders I.R."/>
            <person name="Henrissat B."/>
            <person name="Rensing S.A."/>
            <person name="Grigoriev I.V."/>
            <person name="Corradi N."/>
            <person name="Roux C."/>
            <person name="Martin F."/>
        </authorList>
    </citation>
    <scope>NUCLEOTIDE SEQUENCE</scope>
    <source>
        <strain evidence="1">DAOM 197198</strain>
    </source>
</reference>
<protein>
    <submittedName>
        <fullName evidence="1">Uncharacterized protein</fullName>
    </submittedName>
</protein>
<evidence type="ECO:0000313" key="1">
    <source>
        <dbReference type="EMBL" id="ERZ94931.1"/>
    </source>
</evidence>
<dbReference type="VEuPathDB" id="FungiDB:RhiirFUN_013147"/>
<gene>
    <name evidence="1" type="ORF">GLOINDRAFT_90300</name>
</gene>
<name>U9SIM6_RHIID</name>
<dbReference type="EMBL" id="KI301630">
    <property type="protein sequence ID" value="ERZ94931.1"/>
    <property type="molecule type" value="Genomic_DNA"/>
</dbReference>
<dbReference type="HOGENOM" id="CLU_1504235_0_0_1"/>
<dbReference type="AlphaFoldDB" id="U9SIM6"/>